<name>A0A9Q1EDV0_SYNKA</name>
<dbReference type="Proteomes" id="UP001152622">
    <property type="component" value="Chromosome 19"/>
</dbReference>
<comment type="caution">
    <text evidence="2">The sequence shown here is derived from an EMBL/GenBank/DDBJ whole genome shotgun (WGS) entry which is preliminary data.</text>
</comment>
<reference evidence="2" key="1">
    <citation type="journal article" date="2023" name="Science">
        <title>Genome structures resolve the early diversification of teleost fishes.</title>
        <authorList>
            <person name="Parey E."/>
            <person name="Louis A."/>
            <person name="Montfort J."/>
            <person name="Bouchez O."/>
            <person name="Roques C."/>
            <person name="Iampietro C."/>
            <person name="Lluch J."/>
            <person name="Castinel A."/>
            <person name="Donnadieu C."/>
            <person name="Desvignes T."/>
            <person name="Floi Bucao C."/>
            <person name="Jouanno E."/>
            <person name="Wen M."/>
            <person name="Mejri S."/>
            <person name="Dirks R."/>
            <person name="Jansen H."/>
            <person name="Henkel C."/>
            <person name="Chen W.J."/>
            <person name="Zahm M."/>
            <person name="Cabau C."/>
            <person name="Klopp C."/>
            <person name="Thompson A.W."/>
            <person name="Robinson-Rechavi M."/>
            <person name="Braasch I."/>
            <person name="Lecointre G."/>
            <person name="Bobe J."/>
            <person name="Postlethwait J.H."/>
            <person name="Berthelot C."/>
            <person name="Roest Crollius H."/>
            <person name="Guiguen Y."/>
        </authorList>
    </citation>
    <scope>NUCLEOTIDE SEQUENCE</scope>
    <source>
        <strain evidence="2">WJC10195</strain>
    </source>
</reference>
<organism evidence="2 3">
    <name type="scientific">Synaphobranchus kaupii</name>
    <name type="common">Kaup's arrowtooth eel</name>
    <dbReference type="NCBI Taxonomy" id="118154"/>
    <lineage>
        <taxon>Eukaryota</taxon>
        <taxon>Metazoa</taxon>
        <taxon>Chordata</taxon>
        <taxon>Craniata</taxon>
        <taxon>Vertebrata</taxon>
        <taxon>Euteleostomi</taxon>
        <taxon>Actinopterygii</taxon>
        <taxon>Neopterygii</taxon>
        <taxon>Teleostei</taxon>
        <taxon>Anguilliformes</taxon>
        <taxon>Synaphobranchidae</taxon>
        <taxon>Synaphobranchus</taxon>
    </lineage>
</organism>
<proteinExistence type="predicted"/>
<evidence type="ECO:0000313" key="2">
    <source>
        <dbReference type="EMBL" id="KAJ8336941.1"/>
    </source>
</evidence>
<keyword evidence="3" id="KW-1185">Reference proteome</keyword>
<accession>A0A9Q1EDV0</accession>
<gene>
    <name evidence="2" type="ORF">SKAU_G00381610</name>
</gene>
<evidence type="ECO:0000313" key="3">
    <source>
        <dbReference type="Proteomes" id="UP001152622"/>
    </source>
</evidence>
<feature type="region of interest" description="Disordered" evidence="1">
    <location>
        <begin position="27"/>
        <end position="78"/>
    </location>
</feature>
<dbReference type="AlphaFoldDB" id="A0A9Q1EDV0"/>
<sequence>MTDGRMGLATCRGPLGRPLNCSAARCPFSSEEEGGPGEGPFRRALLAPGPKNVRSSRAPSEASPCAQRSKDSSTAVDPEYCRADRCWAPVVLRSRRLVLQFSLRSEREDLRVPPLQ</sequence>
<dbReference type="EMBL" id="JAINUF010000019">
    <property type="protein sequence ID" value="KAJ8336941.1"/>
    <property type="molecule type" value="Genomic_DNA"/>
</dbReference>
<evidence type="ECO:0000256" key="1">
    <source>
        <dbReference type="SAM" id="MobiDB-lite"/>
    </source>
</evidence>
<protein>
    <submittedName>
        <fullName evidence="2">Uncharacterized protein</fullName>
    </submittedName>
</protein>